<accession>A0A9D1PPA2</accession>
<proteinExistence type="predicted"/>
<reference evidence="4" key="1">
    <citation type="journal article" date="2021" name="PeerJ">
        <title>Extensive microbial diversity within the chicken gut microbiome revealed by metagenomics and culture.</title>
        <authorList>
            <person name="Gilroy R."/>
            <person name="Ravi A."/>
            <person name="Getino M."/>
            <person name="Pursley I."/>
            <person name="Horton D.L."/>
            <person name="Alikhan N.F."/>
            <person name="Baker D."/>
            <person name="Gharbi K."/>
            <person name="Hall N."/>
            <person name="Watson M."/>
            <person name="Adriaenssens E.M."/>
            <person name="Foster-Nyarko E."/>
            <person name="Jarju S."/>
            <person name="Secka A."/>
            <person name="Antonio M."/>
            <person name="Oren A."/>
            <person name="Chaudhuri R.R."/>
            <person name="La Ragione R."/>
            <person name="Hildebrand F."/>
            <person name="Pallen M.J."/>
        </authorList>
    </citation>
    <scope>NUCLEOTIDE SEQUENCE</scope>
    <source>
        <strain evidence="4">CHK169-2315</strain>
    </source>
</reference>
<keyword evidence="3" id="KW-0472">Membrane</keyword>
<name>A0A9D1PPA2_9BACI</name>
<evidence type="ECO:0000256" key="1">
    <source>
        <dbReference type="ARBA" id="ARBA00004241"/>
    </source>
</evidence>
<dbReference type="NCBIfam" id="TIGR02532">
    <property type="entry name" value="IV_pilin_GFxxxE"/>
    <property type="match status" value="1"/>
</dbReference>
<gene>
    <name evidence="4" type="ORF">H9895_08035</name>
</gene>
<dbReference type="EMBL" id="DXHX01000123">
    <property type="protein sequence ID" value="HIV75008.1"/>
    <property type="molecule type" value="Genomic_DNA"/>
</dbReference>
<keyword evidence="2" id="KW-0178">Competence</keyword>
<feature type="transmembrane region" description="Helical" evidence="3">
    <location>
        <begin position="12"/>
        <end position="33"/>
    </location>
</feature>
<evidence type="ECO:0000313" key="4">
    <source>
        <dbReference type="EMBL" id="HIV75008.1"/>
    </source>
</evidence>
<keyword evidence="3" id="KW-1133">Transmembrane helix</keyword>
<evidence type="ECO:0000256" key="3">
    <source>
        <dbReference type="SAM" id="Phobius"/>
    </source>
</evidence>
<dbReference type="GO" id="GO:0009986">
    <property type="term" value="C:cell surface"/>
    <property type="evidence" value="ECO:0007669"/>
    <property type="project" value="UniProtKB-SubCell"/>
</dbReference>
<dbReference type="SUPFAM" id="SSF54523">
    <property type="entry name" value="Pili subunits"/>
    <property type="match status" value="1"/>
</dbReference>
<dbReference type="AlphaFoldDB" id="A0A9D1PPA2"/>
<evidence type="ECO:0000313" key="5">
    <source>
        <dbReference type="Proteomes" id="UP000823937"/>
    </source>
</evidence>
<comment type="caution">
    <text evidence="4">The sequence shown here is derived from an EMBL/GenBank/DDBJ whole genome shotgun (WGS) entry which is preliminary data.</text>
</comment>
<dbReference type="PIRSF" id="PIRSF021292">
    <property type="entry name" value="Competence_ComGD"/>
    <property type="match status" value="1"/>
</dbReference>
<evidence type="ECO:0000256" key="2">
    <source>
        <dbReference type="ARBA" id="ARBA00023287"/>
    </source>
</evidence>
<dbReference type="InterPro" id="IPR045584">
    <property type="entry name" value="Pilin-like"/>
</dbReference>
<dbReference type="Pfam" id="PF07963">
    <property type="entry name" value="N_methyl"/>
    <property type="match status" value="1"/>
</dbReference>
<reference evidence="4" key="2">
    <citation type="submission" date="2021-04" db="EMBL/GenBank/DDBJ databases">
        <authorList>
            <person name="Gilroy R."/>
        </authorList>
    </citation>
    <scope>NUCLEOTIDE SEQUENCE</scope>
    <source>
        <strain evidence="4">CHK169-2315</strain>
    </source>
</reference>
<dbReference type="Proteomes" id="UP000823937">
    <property type="component" value="Unassembled WGS sequence"/>
</dbReference>
<keyword evidence="3" id="KW-0812">Transmembrane</keyword>
<dbReference type="InterPro" id="IPR016785">
    <property type="entry name" value="ComGD"/>
</dbReference>
<comment type="subcellular location">
    <subcellularLocation>
        <location evidence="1">Cell surface</location>
    </subcellularLocation>
</comment>
<sequence length="142" mass="16436">MNKESGFTLLELLFVLLIISIFILLTTPSMVALKEKSEVNAFKHLLDADILYIQNKAFHHRKEYILGFLRNNQYVLHHGKVGNREIVRQIPSAVSYSMKNTNIMYNLKGTIIQPGTYVFIVDGRLYRLVFPLGKGRHWIDES</sequence>
<dbReference type="GO" id="GO:0030420">
    <property type="term" value="P:establishment of competence for transformation"/>
    <property type="evidence" value="ECO:0007669"/>
    <property type="project" value="UniProtKB-KW"/>
</dbReference>
<organism evidence="4 5">
    <name type="scientific">Candidatus Pseudogracilibacillus intestinigallinarum</name>
    <dbReference type="NCBI Taxonomy" id="2838742"/>
    <lineage>
        <taxon>Bacteria</taxon>
        <taxon>Bacillati</taxon>
        <taxon>Bacillota</taxon>
        <taxon>Bacilli</taxon>
        <taxon>Bacillales</taxon>
        <taxon>Bacillaceae</taxon>
        <taxon>Pseudogracilibacillus</taxon>
    </lineage>
</organism>
<dbReference type="PROSITE" id="PS00409">
    <property type="entry name" value="PROKAR_NTER_METHYL"/>
    <property type="match status" value="1"/>
</dbReference>
<dbReference type="InterPro" id="IPR012902">
    <property type="entry name" value="N_methyl_site"/>
</dbReference>
<dbReference type="NCBIfam" id="NF040982">
    <property type="entry name" value="ComGD"/>
    <property type="match status" value="1"/>
</dbReference>
<protein>
    <submittedName>
        <fullName evidence="4">Prepilin-type N-terminal cleavage/methylation domain-containing protein</fullName>
    </submittedName>
</protein>